<proteinExistence type="predicted"/>
<gene>
    <name evidence="1" type="ORF">P8625_16005</name>
</gene>
<dbReference type="SUPFAM" id="SSF160379">
    <property type="entry name" value="SP0830-like"/>
    <property type="match status" value="1"/>
</dbReference>
<keyword evidence="2" id="KW-1185">Reference proteome</keyword>
<dbReference type="PIRSF" id="PIRSF008502">
    <property type="entry name" value="UCP008502"/>
    <property type="match status" value="1"/>
</dbReference>
<dbReference type="PANTHER" id="PTHR36439">
    <property type="entry name" value="BLL4334 PROTEIN"/>
    <property type="match status" value="1"/>
</dbReference>
<dbReference type="Pfam" id="PF08002">
    <property type="entry name" value="DUF1697"/>
    <property type="match status" value="1"/>
</dbReference>
<reference evidence="1 2" key="1">
    <citation type="submission" date="2023-04" db="EMBL/GenBank/DDBJ databases">
        <title>Tenacibaculum tangerinum sp. nov., isolated from sea tidal flat of South Korea.</title>
        <authorList>
            <person name="Lee S.H."/>
            <person name="Kim J.-J."/>
        </authorList>
    </citation>
    <scope>NUCLEOTIDE SEQUENCE [LARGE SCALE GENOMIC DNA]</scope>
    <source>
        <strain evidence="1 2">GRR-S3-23</strain>
    </source>
</reference>
<organism evidence="1 2">
    <name type="scientific">Tenacibaculum tangerinum</name>
    <dbReference type="NCBI Taxonomy" id="3038772"/>
    <lineage>
        <taxon>Bacteria</taxon>
        <taxon>Pseudomonadati</taxon>
        <taxon>Bacteroidota</taxon>
        <taxon>Flavobacteriia</taxon>
        <taxon>Flavobacteriales</taxon>
        <taxon>Flavobacteriaceae</taxon>
        <taxon>Tenacibaculum</taxon>
    </lineage>
</organism>
<protein>
    <submittedName>
        <fullName evidence="1">DUF1697 domain-containing protein</fullName>
    </submittedName>
</protein>
<accession>A0ABY8L5B0</accession>
<dbReference type="Proteomes" id="UP001232001">
    <property type="component" value="Chromosome"/>
</dbReference>
<evidence type="ECO:0000313" key="1">
    <source>
        <dbReference type="EMBL" id="WGH75543.1"/>
    </source>
</evidence>
<evidence type="ECO:0000313" key="2">
    <source>
        <dbReference type="Proteomes" id="UP001232001"/>
    </source>
</evidence>
<name>A0ABY8L5B0_9FLAO</name>
<dbReference type="EMBL" id="CP122539">
    <property type="protein sequence ID" value="WGH75543.1"/>
    <property type="molecule type" value="Genomic_DNA"/>
</dbReference>
<sequence>MRTVIILLRGINVSGKNKLPMTELKTLLEELGYHDVKTYIQSGNIVLKTDETLKDVANKIHIKIKEKYSYDVPVLAKEVKEIEEILQNNPYRHVPEKQRYLTFLFHETQINEVEVDAKEDEFTILKDVVYVNAVGGYGKTKLTNNFFERKLKVSATTRNFKTSNKLIELANS</sequence>
<dbReference type="Gene3D" id="3.30.70.1280">
    <property type="entry name" value="SP0830-like domains"/>
    <property type="match status" value="1"/>
</dbReference>
<dbReference type="InterPro" id="IPR012545">
    <property type="entry name" value="DUF1697"/>
</dbReference>
<dbReference type="PANTHER" id="PTHR36439:SF1">
    <property type="entry name" value="DUF1697 DOMAIN-CONTAINING PROTEIN"/>
    <property type="match status" value="1"/>
</dbReference>
<dbReference type="RefSeq" id="WP_279651417.1">
    <property type="nucleotide sequence ID" value="NZ_CP122539.1"/>
</dbReference>